<keyword evidence="1" id="KW-1133">Transmembrane helix</keyword>
<protein>
    <submittedName>
        <fullName evidence="2">Uncharacterized protein</fullName>
    </submittedName>
</protein>
<sequence>MGKGVWKVKINSLVFYFRYYPTKPYKRYIGMLLGIGGSLIGLSTWLVSFLSYDGEHSGTWDIYTRAEYTIFLFLPSSIALIAAFFQKNYLMWLSFLLSTPIIVSTPGTVNNLSLFYLPGLCFFVSSLFMRKISLSKKDKEELEKIIFDEVKMIENEVIRRLSDITLAEEPLLNRDRKKLTTFMIARIYQLNIRFAKDLKRNYENYKKSRGEAFANTYRLGVFYYITRSNGIWDLKRIIGDGTIYTFRGEEKNGEYIGNHHFGYMGSAAGFSCNMLRITAGMYQVYSRTSHWKYLFSYFDHPEDSNAIADGCTDYVSGYRF</sequence>
<proteinExistence type="predicted"/>
<keyword evidence="1" id="KW-0812">Transmembrane</keyword>
<keyword evidence="3" id="KW-1185">Reference proteome</keyword>
<evidence type="ECO:0000256" key="1">
    <source>
        <dbReference type="SAM" id="Phobius"/>
    </source>
</evidence>
<organism evidence="2 3">
    <name type="scientific">Heyndrickxia camelliae</name>
    <dbReference type="NCBI Taxonomy" id="1707093"/>
    <lineage>
        <taxon>Bacteria</taxon>
        <taxon>Bacillati</taxon>
        <taxon>Bacillota</taxon>
        <taxon>Bacilli</taxon>
        <taxon>Bacillales</taxon>
        <taxon>Bacillaceae</taxon>
        <taxon>Heyndrickxia</taxon>
    </lineage>
</organism>
<feature type="transmembrane region" description="Helical" evidence="1">
    <location>
        <begin position="28"/>
        <end position="48"/>
    </location>
</feature>
<dbReference type="AlphaFoldDB" id="A0A2N3LGI4"/>
<dbReference type="EMBL" id="PIQO01000016">
    <property type="protein sequence ID" value="PKR83677.1"/>
    <property type="molecule type" value="Genomic_DNA"/>
</dbReference>
<feature type="transmembrane region" description="Helical" evidence="1">
    <location>
        <begin position="68"/>
        <end position="85"/>
    </location>
</feature>
<accession>A0A2N3LGI4</accession>
<feature type="transmembrane region" description="Helical" evidence="1">
    <location>
        <begin position="113"/>
        <end position="129"/>
    </location>
</feature>
<keyword evidence="1" id="KW-0472">Membrane</keyword>
<comment type="caution">
    <text evidence="2">The sequence shown here is derived from an EMBL/GenBank/DDBJ whole genome shotgun (WGS) entry which is preliminary data.</text>
</comment>
<evidence type="ECO:0000313" key="2">
    <source>
        <dbReference type="EMBL" id="PKR83677.1"/>
    </source>
</evidence>
<feature type="transmembrane region" description="Helical" evidence="1">
    <location>
        <begin position="90"/>
        <end position="107"/>
    </location>
</feature>
<name>A0A2N3LGI4_9BACI</name>
<evidence type="ECO:0000313" key="3">
    <source>
        <dbReference type="Proteomes" id="UP000233440"/>
    </source>
</evidence>
<dbReference type="OrthoDB" id="2161905at2"/>
<gene>
    <name evidence="2" type="ORF">CWO92_17985</name>
</gene>
<dbReference type="Proteomes" id="UP000233440">
    <property type="component" value="Unassembled WGS sequence"/>
</dbReference>
<reference evidence="2 3" key="1">
    <citation type="submission" date="2017-11" db="EMBL/GenBank/DDBJ databases">
        <title>Bacillus camelliae sp. nov., isolated from pu'er tea.</title>
        <authorList>
            <person name="Niu L."/>
        </authorList>
    </citation>
    <scope>NUCLEOTIDE SEQUENCE [LARGE SCALE GENOMIC DNA]</scope>
    <source>
        <strain evidence="2 3">7578-1</strain>
    </source>
</reference>